<dbReference type="AlphaFoldDB" id="A0A0G1BBP5"/>
<comment type="caution">
    <text evidence="2">The sequence shown here is derived from an EMBL/GenBank/DDBJ whole genome shotgun (WGS) entry which is preliminary data.</text>
</comment>
<reference evidence="2 3" key="1">
    <citation type="journal article" date="2015" name="Nature">
        <title>rRNA introns, odd ribosomes, and small enigmatic genomes across a large radiation of phyla.</title>
        <authorList>
            <person name="Brown C.T."/>
            <person name="Hug L.A."/>
            <person name="Thomas B.C."/>
            <person name="Sharon I."/>
            <person name="Castelle C.J."/>
            <person name="Singh A."/>
            <person name="Wilkins M.J."/>
            <person name="Williams K.H."/>
            <person name="Banfield J.F."/>
        </authorList>
    </citation>
    <scope>NUCLEOTIDE SEQUENCE [LARGE SCALE GENOMIC DNA]</scope>
</reference>
<name>A0A0G1BBP5_9BACT</name>
<organism evidence="2 3">
    <name type="scientific">Candidatus Daviesbacteria bacterium GW2011_GWA2_42_7</name>
    <dbReference type="NCBI Taxonomy" id="1618425"/>
    <lineage>
        <taxon>Bacteria</taxon>
        <taxon>Candidatus Daviesiibacteriota</taxon>
    </lineage>
</organism>
<evidence type="ECO:0000256" key="1">
    <source>
        <dbReference type="SAM" id="Phobius"/>
    </source>
</evidence>
<feature type="transmembrane region" description="Helical" evidence="1">
    <location>
        <begin position="250"/>
        <end position="276"/>
    </location>
</feature>
<proteinExistence type="predicted"/>
<evidence type="ECO:0000313" key="2">
    <source>
        <dbReference type="EMBL" id="KKS70692.1"/>
    </source>
</evidence>
<dbReference type="EMBL" id="LCEJ01000016">
    <property type="protein sequence ID" value="KKS70692.1"/>
    <property type="molecule type" value="Genomic_DNA"/>
</dbReference>
<gene>
    <name evidence="2" type="ORF">UV41_C0016G0009</name>
</gene>
<sequence length="278" mass="29603">MPNFIKVAALLLGLFLLLPVVVNPPVFAQSTDISSSYTIADSGAQEADILISTSDRGIVRATIPYDNKLFGVLQNQPLMVFRRADNTGKPVARFSTAEVNVTTLNGPITTGDYITSSEIAGKGMKGTLSGYVIGVALAPLDEKSGSQIDFQPKDPSEPVKKITSGKIPVALKIEFAELSGARTPSRLFDSVNTALFANVKDPSKVAEIFRYVAAGAIVLASFAFGFFTFSRSVPKAIEAIGRNPLAEKAILFSVIINIFFTIITAAVGIFAAVLILRL</sequence>
<evidence type="ECO:0000313" key="3">
    <source>
        <dbReference type="Proteomes" id="UP000034785"/>
    </source>
</evidence>
<keyword evidence="1" id="KW-1133">Transmembrane helix</keyword>
<dbReference type="Proteomes" id="UP000034785">
    <property type="component" value="Unassembled WGS sequence"/>
</dbReference>
<accession>A0A0G1BBP5</accession>
<keyword evidence="1" id="KW-0812">Transmembrane</keyword>
<protein>
    <submittedName>
        <fullName evidence="2">Uncharacterized protein</fullName>
    </submittedName>
</protein>
<keyword evidence="1" id="KW-0472">Membrane</keyword>
<feature type="transmembrane region" description="Helical" evidence="1">
    <location>
        <begin position="208"/>
        <end position="229"/>
    </location>
</feature>